<dbReference type="PANTHER" id="PTHR36927">
    <property type="entry name" value="BLR4337 PROTEIN"/>
    <property type="match status" value="1"/>
</dbReference>
<dbReference type="AlphaFoldDB" id="A0A9X4SH02"/>
<dbReference type="Pfam" id="PF01757">
    <property type="entry name" value="Acyl_transf_3"/>
    <property type="match status" value="1"/>
</dbReference>
<dbReference type="EMBL" id="JAMWGI010000009">
    <property type="protein sequence ID" value="MDG6194406.1"/>
    <property type="molecule type" value="Genomic_DNA"/>
</dbReference>
<dbReference type="Proteomes" id="UP001153203">
    <property type="component" value="Unassembled WGS sequence"/>
</dbReference>
<keyword evidence="1" id="KW-0812">Transmembrane</keyword>
<dbReference type="GO" id="GO:0016747">
    <property type="term" value="F:acyltransferase activity, transferring groups other than amino-acyl groups"/>
    <property type="evidence" value="ECO:0007669"/>
    <property type="project" value="InterPro"/>
</dbReference>
<evidence type="ECO:0000259" key="2">
    <source>
        <dbReference type="Pfam" id="PF01757"/>
    </source>
</evidence>
<feature type="transmembrane region" description="Helical" evidence="1">
    <location>
        <begin position="53"/>
        <end position="71"/>
    </location>
</feature>
<feature type="transmembrane region" description="Helical" evidence="1">
    <location>
        <begin position="92"/>
        <end position="112"/>
    </location>
</feature>
<evidence type="ECO:0000313" key="4">
    <source>
        <dbReference type="Proteomes" id="UP001153203"/>
    </source>
</evidence>
<evidence type="ECO:0000256" key="1">
    <source>
        <dbReference type="SAM" id="Phobius"/>
    </source>
</evidence>
<sequence>MQRRLETIDNVKVLMMLAVVLYHSCMFFTGSWFDGAKPVYEAGYLSIFARWLNTFHVQTFAMASGFLFYCLRTEKGKYIHFGKDILKRGKRLLLPYFCVMLTWVIPFLYIIAASTYPK</sequence>
<keyword evidence="1" id="KW-1133">Transmembrane helix</keyword>
<feature type="domain" description="Acyltransferase 3" evidence="2">
    <location>
        <begin position="7"/>
        <end position="116"/>
    </location>
</feature>
<comment type="caution">
    <text evidence="3">The sequence shown here is derived from an EMBL/GenBank/DDBJ whole genome shotgun (WGS) entry which is preliminary data.</text>
</comment>
<gene>
    <name evidence="3" type="ORF">NF708_10480</name>
</gene>
<organism evidence="3 4">
    <name type="scientific">Lactococcus formosensis</name>
    <dbReference type="NCBI Taxonomy" id="1281486"/>
    <lineage>
        <taxon>Bacteria</taxon>
        <taxon>Bacillati</taxon>
        <taxon>Bacillota</taxon>
        <taxon>Bacilli</taxon>
        <taxon>Lactobacillales</taxon>
        <taxon>Streptococcaceae</taxon>
        <taxon>Lactococcus</taxon>
    </lineage>
</organism>
<protein>
    <submittedName>
        <fullName evidence="3">Acyltransferase</fullName>
    </submittedName>
</protein>
<dbReference type="RefSeq" id="WP_101945687.1">
    <property type="nucleotide sequence ID" value="NZ_JAMWFS010000017.1"/>
</dbReference>
<feature type="transmembrane region" description="Helical" evidence="1">
    <location>
        <begin position="12"/>
        <end position="33"/>
    </location>
</feature>
<dbReference type="PANTHER" id="PTHR36927:SF3">
    <property type="entry name" value="GLUCANS BIOSYNTHESIS PROTEIN C"/>
    <property type="match status" value="1"/>
</dbReference>
<dbReference type="InterPro" id="IPR050623">
    <property type="entry name" value="Glucan_succinyl_AcylTrfase"/>
</dbReference>
<keyword evidence="3" id="KW-0012">Acyltransferase</keyword>
<proteinExistence type="predicted"/>
<name>A0A9X4SH02_9LACT</name>
<evidence type="ECO:0000313" key="3">
    <source>
        <dbReference type="EMBL" id="MDG6194406.1"/>
    </source>
</evidence>
<keyword evidence="3" id="KW-0808">Transferase</keyword>
<dbReference type="InterPro" id="IPR002656">
    <property type="entry name" value="Acyl_transf_3_dom"/>
</dbReference>
<accession>A0A9X4SH02</accession>
<keyword evidence="1" id="KW-0472">Membrane</keyword>
<reference evidence="3" key="1">
    <citation type="submission" date="2022-06" db="EMBL/GenBank/DDBJ databases">
        <title>Lactococcus from bovine mastitis in China.</title>
        <authorList>
            <person name="Lin Y."/>
            <person name="Han B."/>
        </authorList>
    </citation>
    <scope>NUCLEOTIDE SEQUENCE</scope>
    <source>
        <strain evidence="3">Hebei-B-39</strain>
    </source>
</reference>